<gene>
    <name evidence="1" type="ORF">BN983_03451</name>
</gene>
<keyword evidence="2" id="KW-1185">Reference proteome</keyword>
<dbReference type="Proteomes" id="UP000028868">
    <property type="component" value="Unassembled WGS sequence"/>
</dbReference>
<organism evidence="1 2">
    <name type="scientific">Halobacillus karajensis</name>
    <dbReference type="NCBI Taxonomy" id="195088"/>
    <lineage>
        <taxon>Bacteria</taxon>
        <taxon>Bacillati</taxon>
        <taxon>Bacillota</taxon>
        <taxon>Bacilli</taxon>
        <taxon>Bacillales</taxon>
        <taxon>Bacillaceae</taxon>
        <taxon>Halobacillus</taxon>
    </lineage>
</organism>
<evidence type="ECO:0000313" key="1">
    <source>
        <dbReference type="EMBL" id="CDQ25145.1"/>
    </source>
</evidence>
<dbReference type="AlphaFoldDB" id="A0A024P885"/>
<proteinExistence type="predicted"/>
<dbReference type="EMBL" id="CCDI010000004">
    <property type="protein sequence ID" value="CDQ25145.1"/>
    <property type="molecule type" value="Genomic_DNA"/>
</dbReference>
<reference evidence="2" key="1">
    <citation type="submission" date="2014-03" db="EMBL/GenBank/DDBJ databases">
        <authorList>
            <person name="Urmite Genomes U."/>
        </authorList>
    </citation>
    <scope>NUCLEOTIDE SEQUENCE [LARGE SCALE GENOMIC DNA]</scope>
    <source>
        <strain evidence="2">HD-03</strain>
    </source>
</reference>
<comment type="caution">
    <text evidence="1">The sequence shown here is derived from an EMBL/GenBank/DDBJ whole genome shotgun (WGS) entry which is preliminary data.</text>
</comment>
<name>A0A024P885_9BACI</name>
<sequence length="60" mass="6856">MKIRDQLNDQQKREWNKQWEVLSYGVSSIIPDEEFKEKIAKSIPPSSTVEGKAWAGSYGA</sequence>
<accession>A0A024P885</accession>
<protein>
    <submittedName>
        <fullName evidence="1">Uncharacterized protein</fullName>
    </submittedName>
</protein>
<reference evidence="1 2" key="2">
    <citation type="submission" date="2014-05" db="EMBL/GenBank/DDBJ databases">
        <title>Draft genome sequence of Halobacillus karajensis HK-03.</title>
        <authorList>
            <person name="Khelaifia S."/>
            <person name="Croce O."/>
            <person name="Lagier J.C."/>
            <person name="Raoult D."/>
        </authorList>
    </citation>
    <scope>NUCLEOTIDE SEQUENCE [LARGE SCALE GENOMIC DNA]</scope>
    <source>
        <strain evidence="1 2">HD-03</strain>
    </source>
</reference>
<evidence type="ECO:0000313" key="2">
    <source>
        <dbReference type="Proteomes" id="UP000028868"/>
    </source>
</evidence>